<dbReference type="AlphaFoldDB" id="A0A1S8AAZ4"/>
<keyword evidence="3" id="KW-1185">Reference proteome</keyword>
<reference evidence="2" key="1">
    <citation type="submission" date="2016-03" db="EMBL/GenBank/DDBJ databases">
        <title>Draft genome sequence of Rosellinia necatrix.</title>
        <authorList>
            <person name="Kanematsu S."/>
        </authorList>
    </citation>
    <scope>NUCLEOTIDE SEQUENCE [LARGE SCALE GENOMIC DNA]</scope>
    <source>
        <strain evidence="2">W97</strain>
    </source>
</reference>
<dbReference type="EMBL" id="DF977538">
    <property type="protein sequence ID" value="GAW27247.1"/>
    <property type="molecule type" value="Genomic_DNA"/>
</dbReference>
<organism evidence="2">
    <name type="scientific">Rosellinia necatrix</name>
    <name type="common">White root-rot fungus</name>
    <dbReference type="NCBI Taxonomy" id="77044"/>
    <lineage>
        <taxon>Eukaryota</taxon>
        <taxon>Fungi</taxon>
        <taxon>Dikarya</taxon>
        <taxon>Ascomycota</taxon>
        <taxon>Pezizomycotina</taxon>
        <taxon>Sordariomycetes</taxon>
        <taxon>Xylariomycetidae</taxon>
        <taxon>Xylariales</taxon>
        <taxon>Xylariaceae</taxon>
        <taxon>Rosellinia</taxon>
    </lineage>
</organism>
<evidence type="ECO:0000313" key="2">
    <source>
        <dbReference type="EMBL" id="GAW27247.1"/>
    </source>
</evidence>
<accession>A0A1S8AAZ4</accession>
<feature type="region of interest" description="Disordered" evidence="1">
    <location>
        <begin position="1"/>
        <end position="50"/>
    </location>
</feature>
<name>A0A1S8AAZ4_ROSNE</name>
<gene>
    <name evidence="2" type="ORF">SAMD00023353_9300260</name>
</gene>
<protein>
    <submittedName>
        <fullName evidence="2">Uncharacterized protein</fullName>
    </submittedName>
</protein>
<proteinExistence type="predicted"/>
<feature type="compositionally biased region" description="Acidic residues" evidence="1">
    <location>
        <begin position="36"/>
        <end position="50"/>
    </location>
</feature>
<evidence type="ECO:0000313" key="3">
    <source>
        <dbReference type="Proteomes" id="UP000054516"/>
    </source>
</evidence>
<sequence>MIGKSHTFLHQYPAHRQVEHEQPKFPDQPGQRSLEIDEEEEDVVLEMEKK</sequence>
<dbReference type="Proteomes" id="UP000054516">
    <property type="component" value="Unassembled WGS sequence"/>
</dbReference>
<evidence type="ECO:0000256" key="1">
    <source>
        <dbReference type="SAM" id="MobiDB-lite"/>
    </source>
</evidence>